<reference evidence="1 2" key="1">
    <citation type="submission" date="2023-08" db="EMBL/GenBank/DDBJ databases">
        <title>A Necator americanus chromosomal reference genome.</title>
        <authorList>
            <person name="Ilik V."/>
            <person name="Petrzelkova K.J."/>
            <person name="Pardy F."/>
            <person name="Fuh T."/>
            <person name="Niatou-Singa F.S."/>
            <person name="Gouil Q."/>
            <person name="Baker L."/>
            <person name="Ritchie M.E."/>
            <person name="Jex A.R."/>
            <person name="Gazzola D."/>
            <person name="Li H."/>
            <person name="Toshio Fujiwara R."/>
            <person name="Zhan B."/>
            <person name="Aroian R.V."/>
            <person name="Pafco B."/>
            <person name="Schwarz E.M."/>
        </authorList>
    </citation>
    <scope>NUCLEOTIDE SEQUENCE [LARGE SCALE GENOMIC DNA]</scope>
    <source>
        <strain evidence="1 2">Aroian</strain>
        <tissue evidence="1">Whole animal</tissue>
    </source>
</reference>
<evidence type="ECO:0000313" key="2">
    <source>
        <dbReference type="Proteomes" id="UP001303046"/>
    </source>
</evidence>
<organism evidence="1 2">
    <name type="scientific">Necator americanus</name>
    <name type="common">Human hookworm</name>
    <dbReference type="NCBI Taxonomy" id="51031"/>
    <lineage>
        <taxon>Eukaryota</taxon>
        <taxon>Metazoa</taxon>
        <taxon>Ecdysozoa</taxon>
        <taxon>Nematoda</taxon>
        <taxon>Chromadorea</taxon>
        <taxon>Rhabditida</taxon>
        <taxon>Rhabditina</taxon>
        <taxon>Rhabditomorpha</taxon>
        <taxon>Strongyloidea</taxon>
        <taxon>Ancylostomatidae</taxon>
        <taxon>Bunostominae</taxon>
        <taxon>Necator</taxon>
    </lineage>
</organism>
<dbReference type="PANTHER" id="PTHR46060">
    <property type="entry name" value="MARINER MOS1 TRANSPOSASE-LIKE PROTEIN"/>
    <property type="match status" value="1"/>
</dbReference>
<sequence>MRNIIKAWGDGTASGRATRRLFGKFRNSDFGLENEEGPGPCGPSEVDNDQLRAMIDMRKATQDVPEELNVDRSTVFRHLKQIGKVKKLDKWIPHD</sequence>
<evidence type="ECO:0008006" key="3">
    <source>
        <dbReference type="Google" id="ProtNLM"/>
    </source>
</evidence>
<accession>A0ABR1EA36</accession>
<evidence type="ECO:0000313" key="1">
    <source>
        <dbReference type="EMBL" id="KAK6759318.1"/>
    </source>
</evidence>
<dbReference type="PANTHER" id="PTHR46060:SF2">
    <property type="entry name" value="HISTONE-LYSINE N-METHYLTRANSFERASE SETMAR"/>
    <property type="match status" value="1"/>
</dbReference>
<dbReference type="EMBL" id="JAVFWL010000006">
    <property type="protein sequence ID" value="KAK6759318.1"/>
    <property type="molecule type" value="Genomic_DNA"/>
</dbReference>
<dbReference type="InterPro" id="IPR052709">
    <property type="entry name" value="Transposase-MT_Hybrid"/>
</dbReference>
<name>A0ABR1EA36_NECAM</name>
<comment type="caution">
    <text evidence="1">The sequence shown here is derived from an EMBL/GenBank/DDBJ whole genome shotgun (WGS) entry which is preliminary data.</text>
</comment>
<protein>
    <recommendedName>
        <fullName evidence="3">Mos1 transposase HTH domain-containing protein</fullName>
    </recommendedName>
</protein>
<proteinExistence type="predicted"/>
<dbReference type="Proteomes" id="UP001303046">
    <property type="component" value="Unassembled WGS sequence"/>
</dbReference>
<gene>
    <name evidence="1" type="primary">Necator_chrX.g21272</name>
    <name evidence="1" type="ORF">RB195_021111</name>
</gene>
<keyword evidence="2" id="KW-1185">Reference proteome</keyword>